<organism evidence="20 21">
    <name type="scientific">Geoglobus ahangari</name>
    <dbReference type="NCBI Taxonomy" id="113653"/>
    <lineage>
        <taxon>Archaea</taxon>
        <taxon>Methanobacteriati</taxon>
        <taxon>Methanobacteriota</taxon>
        <taxon>Archaeoglobi</taxon>
        <taxon>Archaeoglobales</taxon>
        <taxon>Archaeoglobaceae</taxon>
        <taxon>Geoglobus</taxon>
    </lineage>
</organism>
<dbReference type="EMBL" id="CP011267">
    <property type="protein sequence ID" value="AKG91356.1"/>
    <property type="molecule type" value="Genomic_DNA"/>
</dbReference>
<dbReference type="Pfam" id="PF02654">
    <property type="entry name" value="CobS"/>
    <property type="match status" value="1"/>
</dbReference>
<dbReference type="RefSeq" id="WP_048095516.1">
    <property type="nucleotide sequence ID" value="NZ_CP011267.1"/>
</dbReference>
<dbReference type="OrthoDB" id="11748at2157"/>
<evidence type="ECO:0000256" key="7">
    <source>
        <dbReference type="ARBA" id="ARBA00022475"/>
    </source>
</evidence>
<evidence type="ECO:0000256" key="10">
    <source>
        <dbReference type="ARBA" id="ARBA00022692"/>
    </source>
</evidence>
<evidence type="ECO:0000256" key="5">
    <source>
        <dbReference type="ARBA" id="ARBA00013200"/>
    </source>
</evidence>
<evidence type="ECO:0000256" key="9">
    <source>
        <dbReference type="ARBA" id="ARBA00022679"/>
    </source>
</evidence>
<evidence type="ECO:0000256" key="11">
    <source>
        <dbReference type="ARBA" id="ARBA00022842"/>
    </source>
</evidence>
<comment type="catalytic activity">
    <reaction evidence="17 19">
        <text>alpha-ribazole + adenosylcob(III)inamide-GDP = adenosylcob(III)alamin + GMP + H(+)</text>
        <dbReference type="Rhea" id="RHEA:16049"/>
        <dbReference type="ChEBI" id="CHEBI:10329"/>
        <dbReference type="ChEBI" id="CHEBI:15378"/>
        <dbReference type="ChEBI" id="CHEBI:18408"/>
        <dbReference type="ChEBI" id="CHEBI:58115"/>
        <dbReference type="ChEBI" id="CHEBI:60487"/>
        <dbReference type="EC" id="2.7.8.26"/>
    </reaction>
</comment>
<dbReference type="GO" id="GO:0005886">
    <property type="term" value="C:plasma membrane"/>
    <property type="evidence" value="ECO:0007669"/>
    <property type="project" value="UniProtKB-SubCell"/>
</dbReference>
<keyword evidence="21" id="KW-1185">Reference proteome</keyword>
<keyword evidence="10 19" id="KW-0812">Transmembrane</keyword>
<keyword evidence="8 19" id="KW-0169">Cobalamin biosynthesis</keyword>
<gene>
    <name evidence="19" type="primary">cobS</name>
    <name evidence="20" type="ORF">GAH_01342</name>
</gene>
<dbReference type="GO" id="GO:0008818">
    <property type="term" value="F:cobalamin 5'-phosphate synthase activity"/>
    <property type="evidence" value="ECO:0007669"/>
    <property type="project" value="UniProtKB-UniRule"/>
</dbReference>
<protein>
    <recommendedName>
        <fullName evidence="6 19">Adenosylcobinamide-GDP ribazoletransferase</fullName>
        <ecNumber evidence="5 19">2.7.8.26</ecNumber>
    </recommendedName>
    <alternativeName>
        <fullName evidence="16 19">Cobalamin synthase</fullName>
    </alternativeName>
    <alternativeName>
        <fullName evidence="15 19">Cobalamin-5'-phosphate synthase</fullName>
    </alternativeName>
</protein>
<evidence type="ECO:0000256" key="12">
    <source>
        <dbReference type="ARBA" id="ARBA00022989"/>
    </source>
</evidence>
<accession>A0A0F7DBM6</accession>
<comment type="subcellular location">
    <subcellularLocation>
        <location evidence="2 19">Cell membrane</location>
        <topology evidence="2 19">Multi-pass membrane protein</topology>
    </subcellularLocation>
</comment>
<sequence length="235" mass="25451">MKSLRAGISFFSTIRAGGEFEDLTRNLYIMPAIGAILGAIVGMAGYPLSLYGLGFLIVVVYLGVEGINHVDGLSDFFDAYFAPESRKLKALKDLNTGTGGTVAVALYIILLTLFFTRIDPARVVPALVLSQSLAKQGMLHLMLSSRPLWEGMVSEFVRHARRRDYASYAVTLSIALLIGMEFLQQTALSLAAYLLTLLAMKVYADRRFGGINGDVVGATNCLIFLAVIGVWACSP</sequence>
<comment type="function">
    <text evidence="14 19">Joins adenosylcobinamide-GDP and alpha-ribazole to generate adenosylcobalamin (Ado-cobalamin). Also synthesizes adenosylcobalamin 5'-phosphate from adenosylcobinamide-GDP and alpha-ribazole 5'-phosphate.</text>
</comment>
<name>A0A0F7DBM6_9EURY</name>
<evidence type="ECO:0000313" key="21">
    <source>
        <dbReference type="Proteomes" id="UP000034723"/>
    </source>
</evidence>
<keyword evidence="11 19" id="KW-0460">Magnesium</keyword>
<keyword evidence="12 19" id="KW-1133">Transmembrane helix</keyword>
<comment type="similarity">
    <text evidence="4 19">Belongs to the CobS family.</text>
</comment>
<feature type="transmembrane region" description="Helical" evidence="19">
    <location>
        <begin position="32"/>
        <end position="64"/>
    </location>
</feature>
<dbReference type="Proteomes" id="UP000034723">
    <property type="component" value="Chromosome"/>
</dbReference>
<dbReference type="HOGENOM" id="CLU_057426_2_0_2"/>
<dbReference type="EC" id="2.7.8.26" evidence="5 19"/>
<dbReference type="HAMAP" id="MF_00719">
    <property type="entry name" value="CobS"/>
    <property type="match status" value="1"/>
</dbReference>
<dbReference type="STRING" id="113653.GAH_01342"/>
<evidence type="ECO:0000256" key="13">
    <source>
        <dbReference type="ARBA" id="ARBA00023136"/>
    </source>
</evidence>
<evidence type="ECO:0000256" key="18">
    <source>
        <dbReference type="ARBA" id="ARBA00049504"/>
    </source>
</evidence>
<evidence type="ECO:0000256" key="19">
    <source>
        <dbReference type="HAMAP-Rule" id="MF_00719"/>
    </source>
</evidence>
<evidence type="ECO:0000256" key="2">
    <source>
        <dbReference type="ARBA" id="ARBA00004651"/>
    </source>
</evidence>
<feature type="transmembrane region" description="Helical" evidence="19">
    <location>
        <begin position="215"/>
        <end position="232"/>
    </location>
</feature>
<evidence type="ECO:0000256" key="17">
    <source>
        <dbReference type="ARBA" id="ARBA00048623"/>
    </source>
</evidence>
<evidence type="ECO:0000256" key="6">
    <source>
        <dbReference type="ARBA" id="ARBA00015850"/>
    </source>
</evidence>
<dbReference type="GO" id="GO:0009236">
    <property type="term" value="P:cobalamin biosynthetic process"/>
    <property type="evidence" value="ECO:0007669"/>
    <property type="project" value="UniProtKB-UniRule"/>
</dbReference>
<evidence type="ECO:0000256" key="4">
    <source>
        <dbReference type="ARBA" id="ARBA00010561"/>
    </source>
</evidence>
<evidence type="ECO:0000313" key="20">
    <source>
        <dbReference type="EMBL" id="AKG91356.1"/>
    </source>
</evidence>
<dbReference type="FunCoup" id="A0A0F7DBM6">
    <property type="interactions" value="71"/>
</dbReference>
<keyword evidence="13 19" id="KW-0472">Membrane</keyword>
<dbReference type="GO" id="GO:0051073">
    <property type="term" value="F:adenosylcobinamide-GDP ribazoletransferase activity"/>
    <property type="evidence" value="ECO:0007669"/>
    <property type="project" value="UniProtKB-UniRule"/>
</dbReference>
<dbReference type="NCBIfam" id="TIGR00317">
    <property type="entry name" value="cobS"/>
    <property type="match status" value="1"/>
</dbReference>
<dbReference type="UniPathway" id="UPA00148">
    <property type="reaction ID" value="UER00238"/>
</dbReference>
<feature type="transmembrane region" description="Helical" evidence="19">
    <location>
        <begin position="164"/>
        <end position="180"/>
    </location>
</feature>
<dbReference type="InParanoid" id="A0A0F7DBM6"/>
<dbReference type="KEGG" id="gah:GAH_01342"/>
<proteinExistence type="inferred from homology"/>
<dbReference type="AlphaFoldDB" id="A0A0F7DBM6"/>
<dbReference type="InterPro" id="IPR003805">
    <property type="entry name" value="CobS"/>
</dbReference>
<dbReference type="PANTHER" id="PTHR34148:SF1">
    <property type="entry name" value="ADENOSYLCOBINAMIDE-GDP RIBAZOLETRANSFERASE"/>
    <property type="match status" value="1"/>
</dbReference>
<comment type="pathway">
    <text evidence="3 19">Cofactor biosynthesis; adenosylcobalamin biosynthesis; adenosylcobalamin from cob(II)yrinate a,c-diamide: step 7/7.</text>
</comment>
<evidence type="ECO:0000256" key="16">
    <source>
        <dbReference type="ARBA" id="ARBA00032853"/>
    </source>
</evidence>
<keyword evidence="7 19" id="KW-1003">Cell membrane</keyword>
<reference evidence="20 21" key="1">
    <citation type="submission" date="2015-04" db="EMBL/GenBank/DDBJ databases">
        <title>The complete genome sequence of the hyperthermophilic, obligate iron-reducing archaeon Geoglobus ahangari strain 234T.</title>
        <authorList>
            <person name="Manzella M.P."/>
            <person name="Holmes D.E."/>
            <person name="Rocheleau J.M."/>
            <person name="Chung A."/>
            <person name="Reguera G."/>
            <person name="Kashefi K."/>
        </authorList>
    </citation>
    <scope>NUCLEOTIDE SEQUENCE [LARGE SCALE GENOMIC DNA]</scope>
    <source>
        <strain evidence="20 21">234</strain>
    </source>
</reference>
<evidence type="ECO:0000256" key="14">
    <source>
        <dbReference type="ARBA" id="ARBA00025228"/>
    </source>
</evidence>
<feature type="transmembrane region" description="Helical" evidence="19">
    <location>
        <begin position="94"/>
        <end position="115"/>
    </location>
</feature>
<comment type="catalytic activity">
    <reaction evidence="18 19">
        <text>alpha-ribazole 5'-phosphate + adenosylcob(III)inamide-GDP = adenosylcob(III)alamin 5'-phosphate + GMP + H(+)</text>
        <dbReference type="Rhea" id="RHEA:23560"/>
        <dbReference type="ChEBI" id="CHEBI:15378"/>
        <dbReference type="ChEBI" id="CHEBI:57918"/>
        <dbReference type="ChEBI" id="CHEBI:58115"/>
        <dbReference type="ChEBI" id="CHEBI:60487"/>
        <dbReference type="ChEBI" id="CHEBI:60493"/>
        <dbReference type="EC" id="2.7.8.26"/>
    </reaction>
</comment>
<evidence type="ECO:0000256" key="3">
    <source>
        <dbReference type="ARBA" id="ARBA00004663"/>
    </source>
</evidence>
<evidence type="ECO:0000256" key="8">
    <source>
        <dbReference type="ARBA" id="ARBA00022573"/>
    </source>
</evidence>
<comment type="cofactor">
    <cofactor evidence="1 19">
        <name>Mg(2+)</name>
        <dbReference type="ChEBI" id="CHEBI:18420"/>
    </cofactor>
</comment>
<evidence type="ECO:0000256" key="15">
    <source>
        <dbReference type="ARBA" id="ARBA00032605"/>
    </source>
</evidence>
<dbReference type="GeneID" id="24803914"/>
<dbReference type="PANTHER" id="PTHR34148">
    <property type="entry name" value="ADENOSYLCOBINAMIDE-GDP RIBAZOLETRANSFERASE"/>
    <property type="match status" value="1"/>
</dbReference>
<evidence type="ECO:0000256" key="1">
    <source>
        <dbReference type="ARBA" id="ARBA00001946"/>
    </source>
</evidence>
<keyword evidence="9 19" id="KW-0808">Transferase</keyword>